<evidence type="ECO:0000313" key="6">
    <source>
        <dbReference type="Proteomes" id="UP001501920"/>
    </source>
</evidence>
<dbReference type="Gene3D" id="3.10.450.10">
    <property type="match status" value="1"/>
</dbReference>
<dbReference type="SUPFAM" id="SSF54403">
    <property type="entry name" value="Cystatin/monellin"/>
    <property type="match status" value="1"/>
</dbReference>
<evidence type="ECO:0000313" key="5">
    <source>
        <dbReference type="Ensembl" id="ENSPNAP00000042471.1"/>
    </source>
</evidence>
<name>A0AAR2IXZ6_PYGNA</name>
<dbReference type="GO" id="GO:0005737">
    <property type="term" value="C:cytoplasm"/>
    <property type="evidence" value="ECO:0007669"/>
    <property type="project" value="UniProtKB-SubCell"/>
</dbReference>
<accession>A0AAR2IXZ6</accession>
<evidence type="ECO:0000256" key="3">
    <source>
        <dbReference type="ARBA" id="ARBA00022490"/>
    </source>
</evidence>
<reference evidence="5" key="3">
    <citation type="submission" date="2025-09" db="UniProtKB">
        <authorList>
            <consortium name="Ensembl"/>
        </authorList>
    </citation>
    <scope>IDENTIFICATION</scope>
</reference>
<dbReference type="InterPro" id="IPR000010">
    <property type="entry name" value="Cystatin_dom"/>
</dbReference>
<dbReference type="PROSITE" id="PS00287">
    <property type="entry name" value="CYSTATIN"/>
    <property type="match status" value="1"/>
</dbReference>
<reference evidence="5" key="2">
    <citation type="submission" date="2025-08" db="UniProtKB">
        <authorList>
            <consortium name="Ensembl"/>
        </authorList>
    </citation>
    <scope>IDENTIFICATION</scope>
</reference>
<dbReference type="PRINTS" id="PR00295">
    <property type="entry name" value="STEFINA"/>
</dbReference>
<proteinExistence type="inferred from homology"/>
<protein>
    <recommendedName>
        <fullName evidence="4">Cystatin domain-containing protein</fullName>
    </recommendedName>
</protein>
<dbReference type="Pfam" id="PF00031">
    <property type="entry name" value="Cystatin"/>
    <property type="match status" value="1"/>
</dbReference>
<dbReference type="InterPro" id="IPR046350">
    <property type="entry name" value="Cystatin_sf"/>
</dbReference>
<dbReference type="InterPro" id="IPR018073">
    <property type="entry name" value="Prot_inh_cystat_CS"/>
</dbReference>
<sequence length="52" mass="5762">KVLSGVAQPGTCSYIKNIEKQTGKQFAVFETLTFRTQIVAGKNYNIKVQIIS</sequence>
<dbReference type="GO" id="GO:0004869">
    <property type="term" value="F:cysteine-type endopeptidase inhibitor activity"/>
    <property type="evidence" value="ECO:0007669"/>
    <property type="project" value="InterPro"/>
</dbReference>
<feature type="domain" description="Cystatin" evidence="4">
    <location>
        <begin position="19"/>
        <end position="50"/>
    </location>
</feature>
<organism evidence="5 6">
    <name type="scientific">Pygocentrus nattereri</name>
    <name type="common">Red-bellied piranha</name>
    <dbReference type="NCBI Taxonomy" id="42514"/>
    <lineage>
        <taxon>Eukaryota</taxon>
        <taxon>Metazoa</taxon>
        <taxon>Chordata</taxon>
        <taxon>Craniata</taxon>
        <taxon>Vertebrata</taxon>
        <taxon>Euteleostomi</taxon>
        <taxon>Actinopterygii</taxon>
        <taxon>Neopterygii</taxon>
        <taxon>Teleostei</taxon>
        <taxon>Ostariophysi</taxon>
        <taxon>Characiformes</taxon>
        <taxon>Characoidei</taxon>
        <taxon>Pygocentrus</taxon>
    </lineage>
</organism>
<dbReference type="Proteomes" id="UP001501920">
    <property type="component" value="Chromosome 27"/>
</dbReference>
<evidence type="ECO:0000256" key="2">
    <source>
        <dbReference type="ARBA" id="ARBA00009403"/>
    </source>
</evidence>
<evidence type="ECO:0000256" key="1">
    <source>
        <dbReference type="ARBA" id="ARBA00004496"/>
    </source>
</evidence>
<dbReference type="Ensembl" id="ENSPNAT00000059891.1">
    <property type="protein sequence ID" value="ENSPNAP00000042471.1"/>
    <property type="gene ID" value="ENSPNAG00000032070.1"/>
</dbReference>
<comment type="similarity">
    <text evidence="2">Belongs to the cystatin family.</text>
</comment>
<keyword evidence="3" id="KW-0963">Cytoplasm</keyword>
<keyword evidence="6" id="KW-1185">Reference proteome</keyword>
<evidence type="ECO:0000259" key="4">
    <source>
        <dbReference type="Pfam" id="PF00031"/>
    </source>
</evidence>
<comment type="subcellular location">
    <subcellularLocation>
        <location evidence="1">Cytoplasm</location>
    </subcellularLocation>
</comment>
<reference evidence="5 6" key="1">
    <citation type="submission" date="2020-10" db="EMBL/GenBank/DDBJ databases">
        <title>Pygocentrus nattereri (red-bellied piranha) genome, fPygNat1, primary haplotype.</title>
        <authorList>
            <person name="Myers G."/>
            <person name="Meyer A."/>
            <person name="Karagic N."/>
            <person name="Pippel M."/>
            <person name="Winkler S."/>
            <person name="Tracey A."/>
            <person name="Wood J."/>
            <person name="Formenti G."/>
            <person name="Howe K."/>
            <person name="Fedrigo O."/>
            <person name="Jarvis E.D."/>
        </authorList>
    </citation>
    <scope>NUCLEOTIDE SEQUENCE [LARGE SCALE GENOMIC DNA]</scope>
</reference>
<dbReference type="AlphaFoldDB" id="A0AAR2IXZ6"/>
<dbReference type="InterPro" id="IPR001713">
    <property type="entry name" value="Prot_inh_stefin"/>
</dbReference>